<feature type="transmembrane region" description="Helical" evidence="8">
    <location>
        <begin position="217"/>
        <end position="240"/>
    </location>
</feature>
<keyword evidence="7 8" id="KW-0472">Membrane</keyword>
<comment type="caution">
    <text evidence="9">The sequence shown here is derived from an EMBL/GenBank/DDBJ whole genome shotgun (WGS) entry which is preliminary data.</text>
</comment>
<keyword evidence="10" id="KW-1185">Reference proteome</keyword>
<feature type="transmembrane region" description="Helical" evidence="8">
    <location>
        <begin position="142"/>
        <end position="164"/>
    </location>
</feature>
<feature type="transmembrane region" description="Helical" evidence="8">
    <location>
        <begin position="337"/>
        <end position="356"/>
    </location>
</feature>
<dbReference type="RefSeq" id="WP_209751399.1">
    <property type="nucleotide sequence ID" value="NZ_JBHSMH010000073.1"/>
</dbReference>
<evidence type="ECO:0000256" key="4">
    <source>
        <dbReference type="ARBA" id="ARBA00022544"/>
    </source>
</evidence>
<evidence type="ECO:0000256" key="6">
    <source>
        <dbReference type="ARBA" id="ARBA00022989"/>
    </source>
</evidence>
<feature type="transmembrane region" description="Helical" evidence="8">
    <location>
        <begin position="184"/>
        <end position="205"/>
    </location>
</feature>
<keyword evidence="3" id="KW-0813">Transport</keyword>
<protein>
    <submittedName>
        <fullName evidence="9">Endospore germination permease</fullName>
    </submittedName>
</protein>
<proteinExistence type="inferred from homology"/>
<reference evidence="10" key="1">
    <citation type="journal article" date="2019" name="Int. J. Syst. Evol. Microbiol.">
        <title>The Global Catalogue of Microorganisms (GCM) 10K type strain sequencing project: providing services to taxonomists for standard genome sequencing and annotation.</title>
        <authorList>
            <consortium name="The Broad Institute Genomics Platform"/>
            <consortium name="The Broad Institute Genome Sequencing Center for Infectious Disease"/>
            <person name="Wu L."/>
            <person name="Ma J."/>
        </authorList>
    </citation>
    <scope>NUCLEOTIDE SEQUENCE [LARGE SCALE GENOMIC DNA]</scope>
    <source>
        <strain evidence="10">CCUG 57113</strain>
    </source>
</reference>
<evidence type="ECO:0000256" key="1">
    <source>
        <dbReference type="ARBA" id="ARBA00004141"/>
    </source>
</evidence>
<gene>
    <name evidence="9" type="ORF">ACFPPD_18870</name>
</gene>
<evidence type="ECO:0000313" key="9">
    <source>
        <dbReference type="EMBL" id="MFC5470754.1"/>
    </source>
</evidence>
<sequence length="368" mass="40663">MQHNRQKISTFQAVVLVTHSITPTAMLILPSIAIGAASQDAWISVAAAWGCGIVIAILIGSICRLNPGLPFLTLIENRLGRAVGIVAGLLLVQYYMLSSSIILREFVDFLSDEVMKKTPVIVLAATALLVALYAVREGIEVVARIGVIVFVGSTVFIIVGISLQMNNVNLKHLLPIGEASFPQIVLGGLSSFGWISEASVLMLLSPYLSKPTHARRIAVWGTSIAGFELLLAVVMVLLIFGPELPKLLKYPTIITMEIIKYGSFLERIEFIFICLWIASLYIKLCIYFYGTVHFFVHLFRIRNKKPFPIALGILVLLTSLYTWSSNTYLTRHNEFTFFPYLAIMNVFLPLALWIGLKRKTGKTISSGG</sequence>
<comment type="subcellular location">
    <subcellularLocation>
        <location evidence="1">Membrane</location>
        <topology evidence="1">Multi-pass membrane protein</topology>
    </subcellularLocation>
</comment>
<feature type="transmembrane region" description="Helical" evidence="8">
    <location>
        <begin position="117"/>
        <end position="135"/>
    </location>
</feature>
<dbReference type="Pfam" id="PF03845">
    <property type="entry name" value="Spore_permease"/>
    <property type="match status" value="1"/>
</dbReference>
<dbReference type="NCBIfam" id="TIGR00912">
    <property type="entry name" value="2A0309"/>
    <property type="match status" value="1"/>
</dbReference>
<accession>A0ABW0LY73</accession>
<evidence type="ECO:0000256" key="5">
    <source>
        <dbReference type="ARBA" id="ARBA00022692"/>
    </source>
</evidence>
<feature type="transmembrane region" description="Helical" evidence="8">
    <location>
        <begin position="79"/>
        <end position="97"/>
    </location>
</feature>
<dbReference type="EMBL" id="JBHSMH010000073">
    <property type="protein sequence ID" value="MFC5470754.1"/>
    <property type="molecule type" value="Genomic_DNA"/>
</dbReference>
<evidence type="ECO:0000313" key="10">
    <source>
        <dbReference type="Proteomes" id="UP001596105"/>
    </source>
</evidence>
<comment type="similarity">
    <text evidence="2">Belongs to the amino acid-polyamine-organocation (APC) superfamily. Spore germination protein (SGP) (TC 2.A.3.9) family.</text>
</comment>
<keyword evidence="4" id="KW-0309">Germination</keyword>
<feature type="transmembrane region" description="Helical" evidence="8">
    <location>
        <begin position="41"/>
        <end position="59"/>
    </location>
</feature>
<feature type="transmembrane region" description="Helical" evidence="8">
    <location>
        <begin position="270"/>
        <end position="295"/>
    </location>
</feature>
<feature type="transmembrane region" description="Helical" evidence="8">
    <location>
        <begin position="307"/>
        <end position="325"/>
    </location>
</feature>
<dbReference type="Proteomes" id="UP001596105">
    <property type="component" value="Unassembled WGS sequence"/>
</dbReference>
<evidence type="ECO:0000256" key="2">
    <source>
        <dbReference type="ARBA" id="ARBA00007998"/>
    </source>
</evidence>
<organism evidence="9 10">
    <name type="scientific">Cohnella suwonensis</name>
    <dbReference type="NCBI Taxonomy" id="696072"/>
    <lineage>
        <taxon>Bacteria</taxon>
        <taxon>Bacillati</taxon>
        <taxon>Bacillota</taxon>
        <taxon>Bacilli</taxon>
        <taxon>Bacillales</taxon>
        <taxon>Paenibacillaceae</taxon>
        <taxon>Cohnella</taxon>
    </lineage>
</organism>
<keyword evidence="6 8" id="KW-1133">Transmembrane helix</keyword>
<evidence type="ECO:0000256" key="8">
    <source>
        <dbReference type="SAM" id="Phobius"/>
    </source>
</evidence>
<dbReference type="PANTHER" id="PTHR34975">
    <property type="entry name" value="SPORE GERMINATION PROTEIN A2"/>
    <property type="match status" value="1"/>
</dbReference>
<dbReference type="InterPro" id="IPR004761">
    <property type="entry name" value="Spore_GerAB"/>
</dbReference>
<evidence type="ECO:0000256" key="3">
    <source>
        <dbReference type="ARBA" id="ARBA00022448"/>
    </source>
</evidence>
<name>A0ABW0LY73_9BACL</name>
<evidence type="ECO:0000256" key="7">
    <source>
        <dbReference type="ARBA" id="ARBA00023136"/>
    </source>
</evidence>
<dbReference type="PANTHER" id="PTHR34975:SF2">
    <property type="entry name" value="SPORE GERMINATION PROTEIN A2"/>
    <property type="match status" value="1"/>
</dbReference>
<keyword evidence="5 8" id="KW-0812">Transmembrane</keyword>
<feature type="transmembrane region" description="Helical" evidence="8">
    <location>
        <begin position="12"/>
        <end position="35"/>
    </location>
</feature>